<keyword evidence="1" id="KW-0472">Membrane</keyword>
<proteinExistence type="predicted"/>
<evidence type="ECO:0000313" key="2">
    <source>
        <dbReference type="EMBL" id="CAD8353249.1"/>
    </source>
</evidence>
<name>A0A7S0A572_9DINO</name>
<reference evidence="2" key="1">
    <citation type="submission" date="2021-01" db="EMBL/GenBank/DDBJ databases">
        <authorList>
            <person name="Corre E."/>
            <person name="Pelletier E."/>
            <person name="Niang G."/>
            <person name="Scheremetjew M."/>
            <person name="Finn R."/>
            <person name="Kale V."/>
            <person name="Holt S."/>
            <person name="Cochrane G."/>
            <person name="Meng A."/>
            <person name="Brown T."/>
            <person name="Cohen L."/>
        </authorList>
    </citation>
    <scope>NUCLEOTIDE SEQUENCE</scope>
    <source>
        <strain evidence="2">Pbaha01</strain>
    </source>
</reference>
<keyword evidence="1" id="KW-0812">Transmembrane</keyword>
<dbReference type="EMBL" id="HBEG01014135">
    <property type="protein sequence ID" value="CAD8353249.1"/>
    <property type="molecule type" value="Transcribed_RNA"/>
</dbReference>
<evidence type="ECO:0000256" key="1">
    <source>
        <dbReference type="SAM" id="Phobius"/>
    </source>
</evidence>
<gene>
    <name evidence="2" type="ORF">PBAH0796_LOCUS8616</name>
</gene>
<dbReference type="AlphaFoldDB" id="A0A7S0A572"/>
<sequence>MRAVGLTGTALASEDSDLLPTFAALHSTAAVARQARFLVHHRLTIPDLMEGSLWGVSTELASARATMAMEAWSMSVLMPAAFAKRRFTTILPILALPCLILASHGPGVELMEPYLDLAAGRMAFCTAVMALVVLFLGGFPTMVLVIGLGQLLIWIHKLDTLKL</sequence>
<organism evidence="2">
    <name type="scientific">Pyrodinium bahamense</name>
    <dbReference type="NCBI Taxonomy" id="73915"/>
    <lineage>
        <taxon>Eukaryota</taxon>
        <taxon>Sar</taxon>
        <taxon>Alveolata</taxon>
        <taxon>Dinophyceae</taxon>
        <taxon>Gonyaulacales</taxon>
        <taxon>Pyrocystaceae</taxon>
        <taxon>Pyrodinium</taxon>
    </lineage>
</organism>
<keyword evidence="1" id="KW-1133">Transmembrane helix</keyword>
<protein>
    <submittedName>
        <fullName evidence="2">Uncharacterized protein</fullName>
    </submittedName>
</protein>
<accession>A0A7S0A572</accession>
<feature type="transmembrane region" description="Helical" evidence="1">
    <location>
        <begin position="127"/>
        <end position="155"/>
    </location>
</feature>